<dbReference type="EMBL" id="CZBE01000017">
    <property type="protein sequence ID" value="CUP94032.1"/>
    <property type="molecule type" value="Genomic_DNA"/>
</dbReference>
<feature type="domain" description="G" evidence="8">
    <location>
        <begin position="224"/>
        <end position="326"/>
    </location>
</feature>
<feature type="binding site" evidence="6">
    <location>
        <begin position="250"/>
        <end position="256"/>
    </location>
    <ligand>
        <name>GTP</name>
        <dbReference type="ChEBI" id="CHEBI:37565"/>
    </ligand>
</feature>
<evidence type="ECO:0000256" key="6">
    <source>
        <dbReference type="HAMAP-Rule" id="MF_00379"/>
    </source>
</evidence>
<evidence type="ECO:0000256" key="2">
    <source>
        <dbReference type="ARBA" id="ARBA00022694"/>
    </source>
</evidence>
<comment type="caution">
    <text evidence="6">Lacks conserved residue(s) required for the propagation of feature annotation.</text>
</comment>
<evidence type="ECO:0000256" key="5">
    <source>
        <dbReference type="ARBA" id="ARBA00023134"/>
    </source>
</evidence>
<comment type="function">
    <text evidence="6">Exhibits a very high intrinsic GTPase hydrolysis rate. Involved in the addition of a carboxymethylaminomethyl (cmnm) group at the wobble position (U34) of certain tRNAs, forming tRNA-cmnm(5)s(2)U34.</text>
</comment>
<dbReference type="OrthoDB" id="9805918at2"/>
<evidence type="ECO:0000313" key="14">
    <source>
        <dbReference type="Proteomes" id="UP000260828"/>
    </source>
</evidence>
<dbReference type="GO" id="GO:0003924">
    <property type="term" value="F:GTPase activity"/>
    <property type="evidence" value="ECO:0007669"/>
    <property type="project" value="UniProtKB-UniRule"/>
</dbReference>
<keyword evidence="6" id="KW-0479">Metal-binding</keyword>
<dbReference type="InterPro" id="IPR018948">
    <property type="entry name" value="GTP-bd_TrmE_N"/>
</dbReference>
<feature type="domain" description="GTP-binding protein TrmE N-terminal" evidence="9">
    <location>
        <begin position="6"/>
        <end position="125"/>
    </location>
</feature>
<feature type="domain" description="MnmE helical" evidence="10">
    <location>
        <begin position="128"/>
        <end position="453"/>
    </location>
</feature>
<feature type="binding site" evidence="6">
    <location>
        <position position="252"/>
    </location>
    <ligand>
        <name>K(+)</name>
        <dbReference type="ChEBI" id="CHEBI:29103"/>
    </ligand>
</feature>
<feature type="binding site" evidence="6">
    <location>
        <position position="86"/>
    </location>
    <ligand>
        <name>(6S)-5-formyl-5,6,7,8-tetrahydrofolate</name>
        <dbReference type="ChEBI" id="CHEBI:57457"/>
    </ligand>
</feature>
<feature type="binding site" evidence="6">
    <location>
        <position position="23"/>
    </location>
    <ligand>
        <name>(6S)-5-formyl-5,6,7,8-tetrahydrofolate</name>
        <dbReference type="ChEBI" id="CHEBI:57457"/>
    </ligand>
</feature>
<keyword evidence="5 6" id="KW-0342">GTP-binding</keyword>
<feature type="binding site" evidence="6">
    <location>
        <begin position="231"/>
        <end position="236"/>
    </location>
    <ligand>
        <name>GTP</name>
        <dbReference type="ChEBI" id="CHEBI:37565"/>
    </ligand>
</feature>
<dbReference type="Gene3D" id="3.40.50.300">
    <property type="entry name" value="P-loop containing nucleotide triphosphate hydrolases"/>
    <property type="match status" value="1"/>
</dbReference>
<comment type="subcellular location">
    <subcellularLocation>
        <location evidence="6">Cytoplasm</location>
    </subcellularLocation>
</comment>
<dbReference type="Proteomes" id="UP000095765">
    <property type="component" value="Unassembled WGS sequence"/>
</dbReference>
<dbReference type="GO" id="GO:0046872">
    <property type="term" value="F:metal ion binding"/>
    <property type="evidence" value="ECO:0007669"/>
    <property type="project" value="UniProtKB-KW"/>
</dbReference>
<dbReference type="SUPFAM" id="SSF116878">
    <property type="entry name" value="TrmE connector domain"/>
    <property type="match status" value="1"/>
</dbReference>
<keyword evidence="6" id="KW-0460">Magnesium</keyword>
<dbReference type="GO" id="GO:0005525">
    <property type="term" value="F:GTP binding"/>
    <property type="evidence" value="ECO:0007669"/>
    <property type="project" value="UniProtKB-UniRule"/>
</dbReference>
<evidence type="ECO:0000256" key="4">
    <source>
        <dbReference type="ARBA" id="ARBA00022958"/>
    </source>
</evidence>
<dbReference type="GO" id="GO:0002098">
    <property type="term" value="P:tRNA wobble uridine modification"/>
    <property type="evidence" value="ECO:0007669"/>
    <property type="project" value="TreeGrafter"/>
</dbReference>
<gene>
    <name evidence="11" type="primary">mnmE_2</name>
    <name evidence="6 12" type="synonym">mnmE</name>
    <name evidence="6" type="synonym">trmE</name>
    <name evidence="12" type="ORF">DXC40_16165</name>
    <name evidence="11" type="ORF">ERS852551_02483</name>
</gene>
<evidence type="ECO:0000313" key="11">
    <source>
        <dbReference type="EMBL" id="CUP94032.1"/>
    </source>
</evidence>
<dbReference type="GO" id="GO:0005829">
    <property type="term" value="C:cytosol"/>
    <property type="evidence" value="ECO:0007669"/>
    <property type="project" value="TreeGrafter"/>
</dbReference>
<feature type="binding site" evidence="6">
    <location>
        <position position="250"/>
    </location>
    <ligand>
        <name>K(+)</name>
        <dbReference type="ChEBI" id="CHEBI:29103"/>
    </ligand>
</feature>
<comment type="cofactor">
    <cofactor evidence="6">
        <name>K(+)</name>
        <dbReference type="ChEBI" id="CHEBI:29103"/>
    </cofactor>
    <text evidence="6">Binds 1 potassium ion per subunit.</text>
</comment>
<dbReference type="CDD" id="cd14858">
    <property type="entry name" value="TrmE_N"/>
    <property type="match status" value="1"/>
</dbReference>
<dbReference type="NCBIfam" id="TIGR00231">
    <property type="entry name" value="small_GTP"/>
    <property type="match status" value="1"/>
</dbReference>
<name>A0A174S8J6_9FIRM</name>
<sequence>MGEIDTIAAIATPLGTGGIGIVRISGPDAFGTAERIVRLAKGGRVSSLAGYTCAYGLAADQEGPIDEVIVTAFRGPHSYTGEDIVEISAHGGVYLMDRLLNACCKNGARPALAGEFTKRAFLNGKLDLTQAEAVIDLISAHGGQAARAALSARGGALYRCVGEIADRLTYFAAHLSAWIDYPEEEIEAVDPNALQCDLAECLQTLDSLAGSYETGRLVREGIETVIVGRPNVGKSSLMNLMTGVKRSIVSDIPGTTRDLVSDTVLCGGFVFHLTDTAGIRKPDDPIEQEGVGLALEQIERAQLVLAVFDGSEPLTGDDRRVMEACRGLNALALVNKADLMQVLDAQAFASDFKRVLSISAHDTNIMKPLTEVLTEMVGLGAFDSSAAIVANTRQRAAVMAAAGELREAVEALENGVSYDAVAVCIERALDALLELTGKRAAQAVVDSVFSRFCVGK</sequence>
<dbReference type="Pfam" id="PF01926">
    <property type="entry name" value="MMR_HSR1"/>
    <property type="match status" value="1"/>
</dbReference>
<feature type="binding site" evidence="6">
    <location>
        <position position="456"/>
    </location>
    <ligand>
        <name>(6S)-5-formyl-5,6,7,8-tetrahydrofolate</name>
        <dbReference type="ChEBI" id="CHEBI:57457"/>
    </ligand>
</feature>
<dbReference type="InterPro" id="IPR027368">
    <property type="entry name" value="MnmE_dom2"/>
</dbReference>
<dbReference type="EMBL" id="QVME01000011">
    <property type="protein sequence ID" value="RGE65785.1"/>
    <property type="molecule type" value="Genomic_DNA"/>
</dbReference>
<dbReference type="Proteomes" id="UP000260828">
    <property type="component" value="Unassembled WGS sequence"/>
</dbReference>
<dbReference type="Gene3D" id="1.20.120.430">
    <property type="entry name" value="tRNA modification GTPase MnmE domain 2"/>
    <property type="match status" value="1"/>
</dbReference>
<dbReference type="InterPro" id="IPR025867">
    <property type="entry name" value="MnmE_helical"/>
</dbReference>
<feature type="binding site" evidence="6">
    <location>
        <begin position="335"/>
        <end position="338"/>
    </location>
    <ligand>
        <name>GTP</name>
        <dbReference type="ChEBI" id="CHEBI:37565"/>
    </ligand>
</feature>
<comment type="similarity">
    <text evidence="1 6 7">Belongs to the TRAFAC class TrmE-Era-EngA-EngB-Septin-like GTPase superfamily. TrmE GTPase family.</text>
</comment>
<feature type="binding site" evidence="6">
    <location>
        <position position="256"/>
    </location>
    <ligand>
        <name>Mg(2+)</name>
        <dbReference type="ChEBI" id="CHEBI:18420"/>
    </ligand>
</feature>
<dbReference type="AlphaFoldDB" id="A0A174S8J6"/>
<dbReference type="CDD" id="cd04164">
    <property type="entry name" value="trmE"/>
    <property type="match status" value="1"/>
</dbReference>
<dbReference type="SUPFAM" id="SSF52540">
    <property type="entry name" value="P-loop containing nucleoside triphosphate hydrolases"/>
    <property type="match status" value="1"/>
</dbReference>
<dbReference type="InterPro" id="IPR027266">
    <property type="entry name" value="TrmE/GcvT-like"/>
</dbReference>
<dbReference type="InterPro" id="IPR004520">
    <property type="entry name" value="GTPase_MnmE"/>
</dbReference>
<proteinExistence type="inferred from homology"/>
<feature type="binding site" evidence="6">
    <location>
        <position position="255"/>
    </location>
    <ligand>
        <name>K(+)</name>
        <dbReference type="ChEBI" id="CHEBI:29103"/>
    </ligand>
</feature>
<keyword evidence="4 6" id="KW-0630">Potassium</keyword>
<evidence type="ECO:0000313" key="12">
    <source>
        <dbReference type="EMBL" id="RGE65785.1"/>
    </source>
</evidence>
<dbReference type="NCBIfam" id="TIGR00450">
    <property type="entry name" value="mnmE_trmE_thdF"/>
    <property type="match status" value="1"/>
</dbReference>
<dbReference type="PANTHER" id="PTHR42714">
    <property type="entry name" value="TRNA MODIFICATION GTPASE GTPBP3"/>
    <property type="match status" value="1"/>
</dbReference>
<dbReference type="InterPro" id="IPR027417">
    <property type="entry name" value="P-loop_NTPase"/>
</dbReference>
<dbReference type="InterPro" id="IPR005225">
    <property type="entry name" value="Small_GTP-bd"/>
</dbReference>
<evidence type="ECO:0000259" key="8">
    <source>
        <dbReference type="Pfam" id="PF01926"/>
    </source>
</evidence>
<dbReference type="RefSeq" id="WP_055245517.1">
    <property type="nucleotide sequence ID" value="NZ_CABIWA010000021.1"/>
</dbReference>
<dbReference type="Pfam" id="PF10396">
    <property type="entry name" value="TrmE_N"/>
    <property type="match status" value="1"/>
</dbReference>
<dbReference type="InterPro" id="IPR031168">
    <property type="entry name" value="G_TrmE"/>
</dbReference>
<comment type="subunit">
    <text evidence="6">Homodimer. Heterotetramer of two MnmE and two MnmG subunits.</text>
</comment>
<evidence type="ECO:0000259" key="10">
    <source>
        <dbReference type="Pfam" id="PF12631"/>
    </source>
</evidence>
<evidence type="ECO:0000256" key="1">
    <source>
        <dbReference type="ARBA" id="ARBA00011043"/>
    </source>
</evidence>
<dbReference type="Pfam" id="PF12631">
    <property type="entry name" value="MnmE_helical"/>
    <property type="match status" value="1"/>
</dbReference>
<organism evidence="11 13">
    <name type="scientific">Anaerotruncus colihominis</name>
    <dbReference type="NCBI Taxonomy" id="169435"/>
    <lineage>
        <taxon>Bacteria</taxon>
        <taxon>Bacillati</taxon>
        <taxon>Bacillota</taxon>
        <taxon>Clostridia</taxon>
        <taxon>Eubacteriales</taxon>
        <taxon>Oscillospiraceae</taxon>
        <taxon>Anaerotruncus</taxon>
    </lineage>
</organism>
<accession>A0A174S8J6</accession>
<keyword evidence="6 11" id="KW-0378">Hydrolase</keyword>
<dbReference type="HAMAP" id="MF_00379">
    <property type="entry name" value="GTPase_MnmE"/>
    <property type="match status" value="1"/>
</dbReference>
<reference evidence="11 13" key="1">
    <citation type="submission" date="2015-09" db="EMBL/GenBank/DDBJ databases">
        <authorList>
            <consortium name="Pathogen Informatics"/>
        </authorList>
    </citation>
    <scope>NUCLEOTIDE SEQUENCE [LARGE SCALE GENOMIC DNA]</scope>
    <source>
        <strain evidence="11 13">2789STDY5834939</strain>
    </source>
</reference>
<evidence type="ECO:0000313" key="13">
    <source>
        <dbReference type="Proteomes" id="UP000095765"/>
    </source>
</evidence>
<dbReference type="Gene3D" id="3.30.1360.120">
    <property type="entry name" value="Probable tRNA modification gtpase trme, domain 1"/>
    <property type="match status" value="1"/>
</dbReference>
<evidence type="ECO:0000256" key="7">
    <source>
        <dbReference type="RuleBase" id="RU003313"/>
    </source>
</evidence>
<evidence type="ECO:0000259" key="9">
    <source>
        <dbReference type="Pfam" id="PF10396"/>
    </source>
</evidence>
<feature type="binding site" evidence="6">
    <location>
        <position position="231"/>
    </location>
    <ligand>
        <name>K(+)</name>
        <dbReference type="ChEBI" id="CHEBI:29103"/>
    </ligand>
</feature>
<feature type="binding site" evidence="6">
    <location>
        <begin position="275"/>
        <end position="278"/>
    </location>
    <ligand>
        <name>GTP</name>
        <dbReference type="ChEBI" id="CHEBI:37565"/>
    </ligand>
</feature>
<feature type="binding site" evidence="6">
    <location>
        <position position="235"/>
    </location>
    <ligand>
        <name>Mg(2+)</name>
        <dbReference type="ChEBI" id="CHEBI:18420"/>
    </ligand>
</feature>
<dbReference type="SUPFAM" id="SSF103025">
    <property type="entry name" value="Folate-binding domain"/>
    <property type="match status" value="1"/>
</dbReference>
<keyword evidence="2 6" id="KW-0819">tRNA processing</keyword>
<evidence type="ECO:0000256" key="3">
    <source>
        <dbReference type="ARBA" id="ARBA00022741"/>
    </source>
</evidence>
<dbReference type="InterPro" id="IPR006073">
    <property type="entry name" value="GTP-bd"/>
</dbReference>
<reference evidence="12 14" key="2">
    <citation type="submission" date="2018-08" db="EMBL/GenBank/DDBJ databases">
        <title>A genome reference for cultivated species of the human gut microbiota.</title>
        <authorList>
            <person name="Zou Y."/>
            <person name="Xue W."/>
            <person name="Luo G."/>
        </authorList>
    </citation>
    <scope>NUCLEOTIDE SEQUENCE [LARGE SCALE GENOMIC DNA]</scope>
    <source>
        <strain evidence="12 14">TF05-12AC</strain>
    </source>
</reference>
<dbReference type="EC" id="3.6.-.-" evidence="6"/>
<keyword evidence="3 6" id="KW-0547">Nucleotide-binding</keyword>
<dbReference type="GO" id="GO:0030488">
    <property type="term" value="P:tRNA methylation"/>
    <property type="evidence" value="ECO:0007669"/>
    <property type="project" value="TreeGrafter"/>
</dbReference>
<dbReference type="PANTHER" id="PTHR42714:SF2">
    <property type="entry name" value="TRNA MODIFICATION GTPASE GTPBP3, MITOCHONDRIAL"/>
    <property type="match status" value="1"/>
</dbReference>
<feature type="binding site" evidence="6">
    <location>
        <position position="125"/>
    </location>
    <ligand>
        <name>(6S)-5-formyl-5,6,7,8-tetrahydrofolate</name>
        <dbReference type="ChEBI" id="CHEBI:57457"/>
    </ligand>
</feature>
<protein>
    <recommendedName>
        <fullName evidence="6">tRNA modification GTPase MnmE</fullName>
        <ecNumber evidence="6">3.6.-.-</ecNumber>
    </recommendedName>
</protein>
<keyword evidence="6" id="KW-0963">Cytoplasm</keyword>